<comment type="pathway">
    <text evidence="2">Amino-acid biosynthesis; L-lysine biosynthesis via DAP pathway; (S)-tetrahydrodipicolinate from L-aspartate: step 1/4.</text>
</comment>
<dbReference type="InterPro" id="IPR042199">
    <property type="entry name" value="AsparK_Bifunc_asparK/hSer_DH"/>
</dbReference>
<dbReference type="GO" id="GO:0005524">
    <property type="term" value="F:ATP binding"/>
    <property type="evidence" value="ECO:0007669"/>
    <property type="project" value="UniProtKB-KW"/>
</dbReference>
<dbReference type="PANTHER" id="PTHR43070:SF5">
    <property type="entry name" value="HOMOSERINE DEHYDROGENASE"/>
    <property type="match status" value="1"/>
</dbReference>
<keyword evidence="12" id="KW-0791">Threonine biosynthesis</keyword>
<keyword evidence="21" id="KW-0457">Lysine biosynthesis</keyword>
<evidence type="ECO:0000256" key="10">
    <source>
        <dbReference type="ARBA" id="ARBA00022605"/>
    </source>
</evidence>
<evidence type="ECO:0000256" key="4">
    <source>
        <dbReference type="ARBA" id="ARBA00005056"/>
    </source>
</evidence>
<dbReference type="Pfam" id="PF22468">
    <property type="entry name" value="ACT_9"/>
    <property type="match status" value="2"/>
</dbReference>
<comment type="catalytic activity">
    <reaction evidence="27">
        <text>L-homoserine + NAD(+) = L-aspartate 4-semialdehyde + NADH + H(+)</text>
        <dbReference type="Rhea" id="RHEA:15757"/>
        <dbReference type="ChEBI" id="CHEBI:15378"/>
        <dbReference type="ChEBI" id="CHEBI:57476"/>
        <dbReference type="ChEBI" id="CHEBI:57540"/>
        <dbReference type="ChEBI" id="CHEBI:57945"/>
        <dbReference type="ChEBI" id="CHEBI:537519"/>
        <dbReference type="EC" id="1.1.1.3"/>
    </reaction>
    <physiologicalReaction direction="right-to-left" evidence="27">
        <dbReference type="Rhea" id="RHEA:15759"/>
    </physiologicalReaction>
</comment>
<dbReference type="GO" id="GO:0004412">
    <property type="term" value="F:homoserine dehydrogenase activity"/>
    <property type="evidence" value="ECO:0007669"/>
    <property type="project" value="UniProtKB-EC"/>
</dbReference>
<dbReference type="InterPro" id="IPR019811">
    <property type="entry name" value="HDH_CS"/>
</dbReference>
<keyword evidence="13" id="KW-0479">Metal-binding</keyword>
<dbReference type="PIRSF" id="PIRSF000727">
    <property type="entry name" value="ThrA"/>
    <property type="match status" value="1"/>
</dbReference>
<gene>
    <name evidence="29" type="ORF">AWW68_12570</name>
</gene>
<dbReference type="Pfam" id="PF00696">
    <property type="entry name" value="AA_kinase"/>
    <property type="match status" value="1"/>
</dbReference>
<dbReference type="Gene3D" id="3.40.50.720">
    <property type="entry name" value="NAD(P)-binding Rossmann-like Domain"/>
    <property type="match status" value="1"/>
</dbReference>
<keyword evidence="15 29" id="KW-0418">Kinase</keyword>
<evidence type="ECO:0000256" key="27">
    <source>
        <dbReference type="ARBA" id="ARBA00049031"/>
    </source>
</evidence>
<dbReference type="Pfam" id="PF03447">
    <property type="entry name" value="NAD_binding_3"/>
    <property type="match status" value="1"/>
</dbReference>
<evidence type="ECO:0000256" key="18">
    <source>
        <dbReference type="ARBA" id="ARBA00023002"/>
    </source>
</evidence>
<dbReference type="SUPFAM" id="SSF51735">
    <property type="entry name" value="NAD(P)-binding Rossmann-fold domains"/>
    <property type="match status" value="1"/>
</dbReference>
<keyword evidence="19" id="KW-0520">NAD</keyword>
<evidence type="ECO:0000256" key="16">
    <source>
        <dbReference type="ARBA" id="ARBA00022840"/>
    </source>
</evidence>
<comment type="catalytic activity">
    <reaction evidence="26">
        <text>L-homoserine + NADP(+) = L-aspartate 4-semialdehyde + NADPH + H(+)</text>
        <dbReference type="Rhea" id="RHEA:15761"/>
        <dbReference type="ChEBI" id="CHEBI:15378"/>
        <dbReference type="ChEBI" id="CHEBI:57476"/>
        <dbReference type="ChEBI" id="CHEBI:57783"/>
        <dbReference type="ChEBI" id="CHEBI:58349"/>
        <dbReference type="ChEBI" id="CHEBI:537519"/>
        <dbReference type="EC" id="1.1.1.3"/>
    </reaction>
    <physiologicalReaction direction="right-to-left" evidence="26">
        <dbReference type="Rhea" id="RHEA:15763"/>
    </physiologicalReaction>
</comment>
<evidence type="ECO:0000256" key="26">
    <source>
        <dbReference type="ARBA" id="ARBA00048841"/>
    </source>
</evidence>
<dbReference type="SUPFAM" id="SSF55021">
    <property type="entry name" value="ACT-like"/>
    <property type="match status" value="2"/>
</dbReference>
<dbReference type="Gene3D" id="1.20.120.1320">
    <property type="entry name" value="Aspartokinase, catalytic domain"/>
    <property type="match status" value="1"/>
</dbReference>
<comment type="caution">
    <text evidence="29">The sequence shown here is derived from an EMBL/GenBank/DDBJ whole genome shotgun (WGS) entry which is preliminary data.</text>
</comment>
<comment type="pathway">
    <text evidence="4">Amino-acid biosynthesis; L-threonine biosynthesis; L-threonine from L-aspartate: step 3/5.</text>
</comment>
<dbReference type="FunFam" id="3.30.360.10:FF:000006">
    <property type="entry name" value="Bifunctional aspartokinase/homoserine dehydrogenase"/>
    <property type="match status" value="1"/>
</dbReference>
<dbReference type="GO" id="GO:0004072">
    <property type="term" value="F:aspartate kinase activity"/>
    <property type="evidence" value="ECO:0007669"/>
    <property type="project" value="UniProtKB-EC"/>
</dbReference>
<dbReference type="SUPFAM" id="SSF53633">
    <property type="entry name" value="Carbamate kinase-like"/>
    <property type="match status" value="1"/>
</dbReference>
<evidence type="ECO:0000256" key="14">
    <source>
        <dbReference type="ARBA" id="ARBA00022741"/>
    </source>
</evidence>
<dbReference type="GO" id="GO:0009086">
    <property type="term" value="P:methionine biosynthetic process"/>
    <property type="evidence" value="ECO:0007669"/>
    <property type="project" value="UniProtKB-KW"/>
</dbReference>
<dbReference type="Gene3D" id="3.40.1160.10">
    <property type="entry name" value="Acetylglutamate kinase-like"/>
    <property type="match status" value="1"/>
</dbReference>
<dbReference type="GO" id="GO:0009089">
    <property type="term" value="P:lysine biosynthetic process via diaminopimelate"/>
    <property type="evidence" value="ECO:0007669"/>
    <property type="project" value="UniProtKB-UniPathway"/>
</dbReference>
<dbReference type="PANTHER" id="PTHR43070">
    <property type="match status" value="1"/>
</dbReference>
<dbReference type="InterPro" id="IPR018042">
    <property type="entry name" value="Aspartate_kinase_CS"/>
</dbReference>
<dbReference type="InterPro" id="IPR036393">
    <property type="entry name" value="AceGlu_kinase-like_sf"/>
</dbReference>
<dbReference type="InterPro" id="IPR005106">
    <property type="entry name" value="Asp/hSer_DH_NAD-bd"/>
</dbReference>
<dbReference type="UniPathway" id="UPA00034">
    <property type="reaction ID" value="UER00015"/>
</dbReference>
<keyword evidence="30" id="KW-1185">Reference proteome</keyword>
<dbReference type="InterPro" id="IPR054352">
    <property type="entry name" value="ACT_Aspartokinase"/>
</dbReference>
<dbReference type="InterPro" id="IPR001341">
    <property type="entry name" value="Asp_kinase"/>
</dbReference>
<name>A0A150X472_9BACT</name>
<comment type="pathway">
    <text evidence="5">Amino-acid biosynthesis; L-methionine biosynthesis via de novo pathway; L-homoserine from L-aspartate: step 3/3.</text>
</comment>
<dbReference type="InterPro" id="IPR036291">
    <property type="entry name" value="NAD(P)-bd_dom_sf"/>
</dbReference>
<dbReference type="GO" id="GO:0009088">
    <property type="term" value="P:threonine biosynthetic process"/>
    <property type="evidence" value="ECO:0007669"/>
    <property type="project" value="UniProtKB-UniPathway"/>
</dbReference>
<dbReference type="GO" id="GO:0009090">
    <property type="term" value="P:homoserine biosynthetic process"/>
    <property type="evidence" value="ECO:0007669"/>
    <property type="project" value="UniProtKB-ARBA"/>
</dbReference>
<keyword evidence="20" id="KW-0915">Sodium</keyword>
<evidence type="ECO:0000313" key="30">
    <source>
        <dbReference type="Proteomes" id="UP000075606"/>
    </source>
</evidence>
<keyword evidence="14" id="KW-0547">Nucleotide-binding</keyword>
<dbReference type="Gene3D" id="3.30.360.10">
    <property type="entry name" value="Dihydrodipicolinate Reductase, domain 2"/>
    <property type="match status" value="1"/>
</dbReference>
<evidence type="ECO:0000256" key="8">
    <source>
        <dbReference type="ARBA" id="ARBA00010046"/>
    </source>
</evidence>
<dbReference type="STRING" id="333140.AWW68_12570"/>
<evidence type="ECO:0000256" key="5">
    <source>
        <dbReference type="ARBA" id="ARBA00005062"/>
    </source>
</evidence>
<accession>A0A150X472</accession>
<dbReference type="Proteomes" id="UP000075606">
    <property type="component" value="Unassembled WGS sequence"/>
</dbReference>
<keyword evidence="17" id="KW-0521">NADP</keyword>
<keyword evidence="10" id="KW-0028">Amino-acid biosynthesis</keyword>
<feature type="domain" description="ACT" evidence="28">
    <location>
        <begin position="395"/>
        <end position="470"/>
    </location>
</feature>
<comment type="pathway">
    <text evidence="3">Amino-acid biosynthesis; L-methionine biosynthesis via de novo pathway; L-homoserine from L-aspartate: step 1/3.</text>
</comment>
<dbReference type="InterPro" id="IPR045865">
    <property type="entry name" value="ACT-like_dom_sf"/>
</dbReference>
<dbReference type="UniPathway" id="UPA00050">
    <property type="reaction ID" value="UER00063"/>
</dbReference>
<dbReference type="GO" id="GO:0050661">
    <property type="term" value="F:NADP binding"/>
    <property type="evidence" value="ECO:0007669"/>
    <property type="project" value="InterPro"/>
</dbReference>
<dbReference type="PROSITE" id="PS51671">
    <property type="entry name" value="ACT"/>
    <property type="match status" value="1"/>
</dbReference>
<comment type="pathway">
    <text evidence="6">Amino-acid biosynthesis; L-threonine biosynthesis; L-threonine from L-aspartate: step 1/5.</text>
</comment>
<reference evidence="29 30" key="1">
    <citation type="submission" date="2016-01" db="EMBL/GenBank/DDBJ databases">
        <title>Genome sequencing of Roseivirga spongicola UST030701-084.</title>
        <authorList>
            <person name="Selvaratnam C."/>
            <person name="Thevarajoo S."/>
            <person name="Goh K.M."/>
            <person name="Ee R."/>
            <person name="Chan K.-G."/>
            <person name="Chong C.S."/>
        </authorList>
    </citation>
    <scope>NUCLEOTIDE SEQUENCE [LARGE SCALE GENOMIC DNA]</scope>
    <source>
        <strain evidence="29 30">UST030701-084</strain>
    </source>
</reference>
<evidence type="ECO:0000256" key="19">
    <source>
        <dbReference type="ARBA" id="ARBA00023027"/>
    </source>
</evidence>
<proteinExistence type="inferred from homology"/>
<dbReference type="UniPathway" id="UPA00051">
    <property type="reaction ID" value="UER00462"/>
</dbReference>
<dbReference type="PROSITE" id="PS01042">
    <property type="entry name" value="HOMOSER_DHGENASE"/>
    <property type="match status" value="1"/>
</dbReference>
<dbReference type="Pfam" id="PF00742">
    <property type="entry name" value="Homoserine_dh"/>
    <property type="match status" value="1"/>
</dbReference>
<dbReference type="FunFam" id="3.30.2130.10:FF:000001">
    <property type="entry name" value="Bifunctional aspartokinase/homoserine dehydrogenase"/>
    <property type="match status" value="1"/>
</dbReference>
<evidence type="ECO:0000256" key="2">
    <source>
        <dbReference type="ARBA" id="ARBA00004766"/>
    </source>
</evidence>
<comment type="similarity">
    <text evidence="7">In the C-terminal section; belongs to the homoserine dehydrogenase family.</text>
</comment>
<evidence type="ECO:0000256" key="3">
    <source>
        <dbReference type="ARBA" id="ARBA00004986"/>
    </source>
</evidence>
<keyword evidence="16" id="KW-0067">ATP-binding</keyword>
<dbReference type="GO" id="GO:0046872">
    <property type="term" value="F:metal ion binding"/>
    <property type="evidence" value="ECO:0007669"/>
    <property type="project" value="UniProtKB-KW"/>
</dbReference>
<evidence type="ECO:0000256" key="11">
    <source>
        <dbReference type="ARBA" id="ARBA00022679"/>
    </source>
</evidence>
<evidence type="ECO:0000256" key="7">
    <source>
        <dbReference type="ARBA" id="ARBA00007952"/>
    </source>
</evidence>
<evidence type="ECO:0000256" key="23">
    <source>
        <dbReference type="ARBA" id="ARBA00023268"/>
    </source>
</evidence>
<dbReference type="InterPro" id="IPR002912">
    <property type="entry name" value="ACT_dom"/>
</dbReference>
<dbReference type="OrthoDB" id="9799110at2"/>
<keyword evidence="22" id="KW-0486">Methionine biosynthesis</keyword>
<evidence type="ECO:0000256" key="6">
    <source>
        <dbReference type="ARBA" id="ARBA00005139"/>
    </source>
</evidence>
<dbReference type="InterPro" id="IPR049638">
    <property type="entry name" value="AK-HD"/>
</dbReference>
<dbReference type="NCBIfam" id="TIGR00657">
    <property type="entry name" value="asp_kinases"/>
    <property type="match status" value="1"/>
</dbReference>
<comment type="similarity">
    <text evidence="8">In the N-terminal section; belongs to the aspartokinase family.</text>
</comment>
<organism evidence="29 30">
    <name type="scientific">Roseivirga spongicola</name>
    <dbReference type="NCBI Taxonomy" id="333140"/>
    <lineage>
        <taxon>Bacteria</taxon>
        <taxon>Pseudomonadati</taxon>
        <taxon>Bacteroidota</taxon>
        <taxon>Cytophagia</taxon>
        <taxon>Cytophagales</taxon>
        <taxon>Roseivirgaceae</taxon>
        <taxon>Roseivirga</taxon>
    </lineage>
</organism>
<dbReference type="InterPro" id="IPR001048">
    <property type="entry name" value="Asp/Glu/Uridylate_kinase"/>
</dbReference>
<dbReference type="Gene3D" id="3.30.2130.10">
    <property type="entry name" value="VC0802-like"/>
    <property type="match status" value="1"/>
</dbReference>
<sequence length="810" mass="89047">MKVLKFGGTSVGSVEAIGKVAEILKKESGQEQLVVVVSAMSGVTNTLISISQKAAVRDASYESDLQALEEKHCTAFKKLTGNSNCFEISKLFVRLTEICRGVYLLRELTPRTSDYIQSCGERLSSYIISEHLKKEGLQVELFDSRKYLITHKKFGGANVLWQSTKAALQELKPQLAPISVFPGFIASTSDNETSTLGRGGSDYTAAVLANVLGASQLEIWTDVNGLMTADPRLVPSAHLLEHVSYEEALELSHFGAKVLYPPSIQPALDAEIPIWVKNTFDADGPSTLVTKEWDDDKQAICGISNIQDIALLNLSGASMVGIPSFSFRLFKALSEAKINVIMITQATSEHSICVGISKSDAQAALEAISEEFETEILLHKIDKPIVEEDLSVVALVGSHMKNQVGISGKMFNTLGRNGISVKAIAQGSSERNITAIIAKPDLKKALNTLHESFFLSESKKINLFVVGVGNVGKAFLSQVQRQQTMLAKEFRVDIQVVAVANSRKSHFDEDGIDLAQWEQLLDKGNDSTIEAFITQMTELNLRNSVFIDMTASKTIAEVYQELLEMSISVVTPNKIAATREMSKYLSLKYATKKYGSQFLFETNVAAGLPVISTMNDLFKSGDRIHAIHAVLSGTLNYLFNNYDGTKPFSNIVKDAKKLGLTEPDPRLDLSGEDVMRKLLILIRESGRKWEMDQIEQVSFLPEACEQAKDLEEFYALLDQNEGHFKAIYDDAKAEEAQLRVVASFKDGVAKVGLEKVQKSHPFYFLEGKDNIVLFHTDRYQEQPLVVKGAGAGAEVTASGIFADVLRIANQ</sequence>
<evidence type="ECO:0000256" key="1">
    <source>
        <dbReference type="ARBA" id="ARBA00001920"/>
    </source>
</evidence>
<evidence type="ECO:0000256" key="25">
    <source>
        <dbReference type="ARBA" id="ARBA00048561"/>
    </source>
</evidence>
<protein>
    <submittedName>
        <fullName evidence="29">Bifunctional aspartokinase I/homoserine dehydrogenase I</fullName>
    </submittedName>
</protein>
<evidence type="ECO:0000256" key="15">
    <source>
        <dbReference type="ARBA" id="ARBA00022777"/>
    </source>
</evidence>
<keyword evidence="23" id="KW-0511">Multifunctional enzyme</keyword>
<evidence type="ECO:0000259" key="28">
    <source>
        <dbReference type="PROSITE" id="PS51671"/>
    </source>
</evidence>
<evidence type="ECO:0000256" key="13">
    <source>
        <dbReference type="ARBA" id="ARBA00022723"/>
    </source>
</evidence>
<dbReference type="NCBIfam" id="NF006959">
    <property type="entry name" value="PRK09436.1"/>
    <property type="match status" value="1"/>
</dbReference>
<comment type="catalytic activity">
    <reaction evidence="25">
        <text>L-aspartate + ATP = 4-phospho-L-aspartate + ADP</text>
        <dbReference type="Rhea" id="RHEA:23776"/>
        <dbReference type="ChEBI" id="CHEBI:29991"/>
        <dbReference type="ChEBI" id="CHEBI:30616"/>
        <dbReference type="ChEBI" id="CHEBI:57535"/>
        <dbReference type="ChEBI" id="CHEBI:456216"/>
        <dbReference type="EC" id="2.7.2.4"/>
    </reaction>
    <physiologicalReaction direction="left-to-right" evidence="25">
        <dbReference type="Rhea" id="RHEA:23777"/>
    </physiologicalReaction>
</comment>
<dbReference type="RefSeq" id="WP_068221923.1">
    <property type="nucleotide sequence ID" value="NZ_LRPC01000028.1"/>
</dbReference>
<dbReference type="EMBL" id="LRPC01000028">
    <property type="protein sequence ID" value="KYG73520.1"/>
    <property type="molecule type" value="Genomic_DNA"/>
</dbReference>
<dbReference type="SUPFAM" id="SSF55347">
    <property type="entry name" value="Glyceraldehyde-3-phosphate dehydrogenase-like, C-terminal domain"/>
    <property type="match status" value="1"/>
</dbReference>
<dbReference type="PROSITE" id="PS00324">
    <property type="entry name" value="ASPARTOKINASE"/>
    <property type="match status" value="1"/>
</dbReference>
<dbReference type="CDD" id="cd04243">
    <property type="entry name" value="AAK_AK-HSDH-like"/>
    <property type="match status" value="1"/>
</dbReference>
<dbReference type="AlphaFoldDB" id="A0A150X472"/>
<keyword evidence="11" id="KW-0808">Transferase</keyword>
<dbReference type="InterPro" id="IPR001342">
    <property type="entry name" value="HDH_cat"/>
</dbReference>
<evidence type="ECO:0000256" key="20">
    <source>
        <dbReference type="ARBA" id="ARBA00023053"/>
    </source>
</evidence>
<dbReference type="CDD" id="cd04921">
    <property type="entry name" value="ACT_AKi-HSDH-ThrA-like_1"/>
    <property type="match status" value="1"/>
</dbReference>
<evidence type="ECO:0000256" key="9">
    <source>
        <dbReference type="ARBA" id="ARBA00011881"/>
    </source>
</evidence>
<evidence type="ECO:0000256" key="21">
    <source>
        <dbReference type="ARBA" id="ARBA00023154"/>
    </source>
</evidence>
<evidence type="ECO:0000256" key="24">
    <source>
        <dbReference type="ARBA" id="ARBA00044938"/>
    </source>
</evidence>
<evidence type="ECO:0000256" key="12">
    <source>
        <dbReference type="ARBA" id="ARBA00022697"/>
    </source>
</evidence>
<evidence type="ECO:0000256" key="17">
    <source>
        <dbReference type="ARBA" id="ARBA00022857"/>
    </source>
</evidence>
<evidence type="ECO:0000313" key="29">
    <source>
        <dbReference type="EMBL" id="KYG73520.1"/>
    </source>
</evidence>
<comment type="subunit">
    <text evidence="9">Homotetramer.</text>
</comment>
<dbReference type="InterPro" id="IPR011147">
    <property type="entry name" value="Bifunc_Aspkin/hSer_DH"/>
</dbReference>
<comment type="function">
    <text evidence="24">Bifunctional aspartate kinase and homoserine dehydrogenase that catalyzes the first and the third steps toward the synthesis of lysine, methionine and threonine from aspartate.</text>
</comment>
<evidence type="ECO:0000256" key="22">
    <source>
        <dbReference type="ARBA" id="ARBA00023167"/>
    </source>
</evidence>
<keyword evidence="18" id="KW-0560">Oxidoreductase</keyword>
<comment type="cofactor">
    <cofactor evidence="1">
        <name>a metal cation</name>
        <dbReference type="ChEBI" id="CHEBI:25213"/>
    </cofactor>
</comment>